<evidence type="ECO:0000313" key="2">
    <source>
        <dbReference type="EMBL" id="SVA11635.1"/>
    </source>
</evidence>
<organism evidence="2">
    <name type="scientific">marine metagenome</name>
    <dbReference type="NCBI Taxonomy" id="408172"/>
    <lineage>
        <taxon>unclassified sequences</taxon>
        <taxon>metagenomes</taxon>
        <taxon>ecological metagenomes</taxon>
    </lineage>
</organism>
<dbReference type="EMBL" id="UINC01004082">
    <property type="protein sequence ID" value="SVA11635.1"/>
    <property type="molecule type" value="Genomic_DNA"/>
</dbReference>
<evidence type="ECO:0000256" key="1">
    <source>
        <dbReference type="SAM" id="Phobius"/>
    </source>
</evidence>
<proteinExistence type="predicted"/>
<dbReference type="AlphaFoldDB" id="A0A381T633"/>
<name>A0A381T633_9ZZZZ</name>
<protein>
    <submittedName>
        <fullName evidence="2">Uncharacterized protein</fullName>
    </submittedName>
</protein>
<keyword evidence="1" id="KW-0472">Membrane</keyword>
<accession>A0A381T633</accession>
<sequence>MRLRTLLIVLFVCFFAPSCVEHLVTIRVFPDGRYFMNFVSRGDSTDVFNEDFPHPFGDPWITKIETEISDDETTWIMSTSGLLSGPTAFSSGNNSLVELAHPIDVRSEKSLFGTHYFVTQFFNGREVFRKYPKFGNSMSSIDNDTTKWISEALYYIGSTAINDLQTDSSTMINGILAERMENYIRGYVDRKNFTELYSLEDSSGIFVRDILKPFINDLPSNYELVFQSLVDLYSKEMHITGQLRDDQFKFYMFLPGAIIATNADSIAGDTLMWTFGLKEFLNDDYILQAESIVYSKKRIQAGIIILSGLVLILAFFLIKFKQ</sequence>
<dbReference type="PROSITE" id="PS50096">
    <property type="entry name" value="IQ"/>
    <property type="match status" value="1"/>
</dbReference>
<feature type="transmembrane region" description="Helical" evidence="1">
    <location>
        <begin position="299"/>
        <end position="318"/>
    </location>
</feature>
<reference evidence="2" key="1">
    <citation type="submission" date="2018-05" db="EMBL/GenBank/DDBJ databases">
        <authorList>
            <person name="Lanie J.A."/>
            <person name="Ng W.-L."/>
            <person name="Kazmierczak K.M."/>
            <person name="Andrzejewski T.M."/>
            <person name="Davidsen T.M."/>
            <person name="Wayne K.J."/>
            <person name="Tettelin H."/>
            <person name="Glass J.I."/>
            <person name="Rusch D."/>
            <person name="Podicherti R."/>
            <person name="Tsui H.-C.T."/>
            <person name="Winkler M.E."/>
        </authorList>
    </citation>
    <scope>NUCLEOTIDE SEQUENCE</scope>
</reference>
<keyword evidence="1" id="KW-1133">Transmembrane helix</keyword>
<gene>
    <name evidence="2" type="ORF">METZ01_LOCUS64489</name>
</gene>
<keyword evidence="1" id="KW-0812">Transmembrane</keyword>